<dbReference type="SUPFAM" id="SSF54236">
    <property type="entry name" value="Ubiquitin-like"/>
    <property type="match status" value="1"/>
</dbReference>
<evidence type="ECO:0000313" key="4">
    <source>
        <dbReference type="Proteomes" id="UP000029121"/>
    </source>
</evidence>
<keyword evidence="4" id="KW-1185">Reference proteome</keyword>
<feature type="region of interest" description="Disordered" evidence="1">
    <location>
        <begin position="113"/>
        <end position="143"/>
    </location>
</feature>
<dbReference type="Gene3D" id="3.10.20.90">
    <property type="entry name" value="Phosphatidylinositol 3-kinase Catalytic Subunit, Chain A, domain 1"/>
    <property type="match status" value="1"/>
</dbReference>
<reference evidence="4" key="1">
    <citation type="journal article" date="2013" name="Nat. Genet.">
        <title>The Capsella rubella genome and the genomic consequences of rapid mating system evolution.</title>
        <authorList>
            <person name="Slotte T."/>
            <person name="Hazzouri K.M."/>
            <person name="Agren J.A."/>
            <person name="Koenig D."/>
            <person name="Maumus F."/>
            <person name="Guo Y.L."/>
            <person name="Steige K."/>
            <person name="Platts A.E."/>
            <person name="Escobar J.S."/>
            <person name="Newman L.K."/>
            <person name="Wang W."/>
            <person name="Mandakova T."/>
            <person name="Vello E."/>
            <person name="Smith L.M."/>
            <person name="Henz S.R."/>
            <person name="Steffen J."/>
            <person name="Takuno S."/>
            <person name="Brandvain Y."/>
            <person name="Coop G."/>
            <person name="Andolfatto P."/>
            <person name="Hu T.T."/>
            <person name="Blanchette M."/>
            <person name="Clark R.M."/>
            <person name="Quesneville H."/>
            <person name="Nordborg M."/>
            <person name="Gaut B.S."/>
            <person name="Lysak M.A."/>
            <person name="Jenkins J."/>
            <person name="Grimwood J."/>
            <person name="Chapman J."/>
            <person name="Prochnik S."/>
            <person name="Shu S."/>
            <person name="Rokhsar D."/>
            <person name="Schmutz J."/>
            <person name="Weigel D."/>
            <person name="Wright S.I."/>
        </authorList>
    </citation>
    <scope>NUCLEOTIDE SEQUENCE [LARGE SCALE GENOMIC DNA]</scope>
    <source>
        <strain evidence="4">cv. Monte Gargano</strain>
    </source>
</reference>
<dbReference type="OrthoDB" id="442921at2759"/>
<dbReference type="KEGG" id="crb:17895995"/>
<dbReference type="STRING" id="81985.R0I5B4"/>
<evidence type="ECO:0000256" key="1">
    <source>
        <dbReference type="SAM" id="MobiDB-lite"/>
    </source>
</evidence>
<dbReference type="InterPro" id="IPR022617">
    <property type="entry name" value="Rad60/SUMO-like_dom"/>
</dbReference>
<dbReference type="EMBL" id="KB870806">
    <property type="protein sequence ID" value="EOA33225.1"/>
    <property type="molecule type" value="Genomic_DNA"/>
</dbReference>
<accession>R0I5B4</accession>
<dbReference type="PANTHER" id="PTHR47813">
    <property type="entry name" value="UBIQUITIN-LIKE SUPERFAMILY PROTEIN"/>
    <property type="match status" value="1"/>
</dbReference>
<dbReference type="eggNOG" id="ENOG502RYPZ">
    <property type="taxonomic scope" value="Eukaryota"/>
</dbReference>
<gene>
    <name evidence="3" type="ORF">CARUB_v10020935mg</name>
</gene>
<dbReference type="Proteomes" id="UP000029121">
    <property type="component" value="Unassembled WGS sequence"/>
</dbReference>
<dbReference type="Pfam" id="PF11976">
    <property type="entry name" value="Rad60-SLD"/>
    <property type="match status" value="1"/>
</dbReference>
<dbReference type="PANTHER" id="PTHR47813:SF2">
    <property type="entry name" value="UBIQUITIN-LIKE SUPERFAMILY PROTEIN"/>
    <property type="match status" value="1"/>
</dbReference>
<sequence length="216" mass="24564">MGGEGEDLEPLFDYRRVQPANFVCIDDDDDDNASVTPIPKKAKTSKTVDKLDNVVNVIEVTGDDDWLLPPPKVIFDKNKESVEDSTIKALRSKKLELMSFTKTVADVMQEVEESAKREMEASLNPPSETADEAPPEPTIDRPKIVITIQDKDEKKQYRVFADEKFERVFKMYADKVKLNPQNLVFLFDGDKIDPSTTPSQLEMEDHDMIEVHTKKS</sequence>
<feature type="domain" description="Rad60/SUMO-like" evidence="2">
    <location>
        <begin position="144"/>
        <end position="211"/>
    </location>
</feature>
<organism evidence="3 4">
    <name type="scientific">Capsella rubella</name>
    <dbReference type="NCBI Taxonomy" id="81985"/>
    <lineage>
        <taxon>Eukaryota</taxon>
        <taxon>Viridiplantae</taxon>
        <taxon>Streptophyta</taxon>
        <taxon>Embryophyta</taxon>
        <taxon>Tracheophyta</taxon>
        <taxon>Spermatophyta</taxon>
        <taxon>Magnoliopsida</taxon>
        <taxon>eudicotyledons</taxon>
        <taxon>Gunneridae</taxon>
        <taxon>Pentapetalae</taxon>
        <taxon>rosids</taxon>
        <taxon>malvids</taxon>
        <taxon>Brassicales</taxon>
        <taxon>Brassicaceae</taxon>
        <taxon>Camelineae</taxon>
        <taxon>Capsella</taxon>
    </lineage>
</organism>
<evidence type="ECO:0000259" key="2">
    <source>
        <dbReference type="Pfam" id="PF11976"/>
    </source>
</evidence>
<proteinExistence type="predicted"/>
<protein>
    <recommendedName>
        <fullName evidence="2">Rad60/SUMO-like domain-containing protein</fullName>
    </recommendedName>
</protein>
<evidence type="ECO:0000313" key="3">
    <source>
        <dbReference type="EMBL" id="EOA33225.1"/>
    </source>
</evidence>
<dbReference type="InterPro" id="IPR029071">
    <property type="entry name" value="Ubiquitin-like_domsf"/>
</dbReference>
<dbReference type="CDD" id="cd01763">
    <property type="entry name" value="Ubl_SUMO_like"/>
    <property type="match status" value="1"/>
</dbReference>
<name>R0I5B4_9BRAS</name>
<dbReference type="AlphaFoldDB" id="R0I5B4"/>